<dbReference type="SUPFAM" id="SSF52172">
    <property type="entry name" value="CheY-like"/>
    <property type="match status" value="1"/>
</dbReference>
<dbReference type="Gene3D" id="3.40.50.2300">
    <property type="match status" value="1"/>
</dbReference>
<dbReference type="SUPFAM" id="SSF46894">
    <property type="entry name" value="C-terminal effector domain of the bipartite response regulators"/>
    <property type="match status" value="1"/>
</dbReference>
<evidence type="ECO:0000313" key="6">
    <source>
        <dbReference type="Proteomes" id="UP001597183"/>
    </source>
</evidence>
<dbReference type="InterPro" id="IPR011006">
    <property type="entry name" value="CheY-like_superfamily"/>
</dbReference>
<comment type="caution">
    <text evidence="2">Lacks conserved residue(s) required for the propagation of feature annotation.</text>
</comment>
<evidence type="ECO:0000256" key="3">
    <source>
        <dbReference type="SAM" id="MobiDB-lite"/>
    </source>
</evidence>
<dbReference type="InterPro" id="IPR016032">
    <property type="entry name" value="Sig_transdc_resp-reg_C-effctor"/>
</dbReference>
<organism evidence="5 6">
    <name type="scientific">Actinoplanes sichuanensis</name>
    <dbReference type="NCBI Taxonomy" id="512349"/>
    <lineage>
        <taxon>Bacteria</taxon>
        <taxon>Bacillati</taxon>
        <taxon>Actinomycetota</taxon>
        <taxon>Actinomycetes</taxon>
        <taxon>Micromonosporales</taxon>
        <taxon>Micromonosporaceae</taxon>
        <taxon>Actinoplanes</taxon>
    </lineage>
</organism>
<accession>A0ABW4A1E9</accession>
<dbReference type="PANTHER" id="PTHR43214">
    <property type="entry name" value="TWO-COMPONENT RESPONSE REGULATOR"/>
    <property type="match status" value="1"/>
</dbReference>
<gene>
    <name evidence="5" type="ORF">ACFQ5G_02725</name>
</gene>
<dbReference type="Proteomes" id="UP001597183">
    <property type="component" value="Unassembled WGS sequence"/>
</dbReference>
<sequence>MPVDVLAEERRVHEDQAMILRVAVVDPLPMFRHGMMAVITAAGYGAEEIDDAVSWAAVPERRIVVLTVQTLADWTELDAICRGSAGNGVIAVLDRPEPAAYVRALRAGAVAAIPRESPPEALRAVLNAAAAGQSLIPTDALRGLTEPESDTDADRSPSPDEVAWLRQLARGDSVAEVAGRSGYSERMMFRLLRELYARLGKRNRTEALIHAQERGWL</sequence>
<dbReference type="RefSeq" id="WP_317793831.1">
    <property type="nucleotide sequence ID" value="NZ_AP028461.1"/>
</dbReference>
<evidence type="ECO:0000259" key="4">
    <source>
        <dbReference type="PROSITE" id="PS50110"/>
    </source>
</evidence>
<keyword evidence="6" id="KW-1185">Reference proteome</keyword>
<reference evidence="6" key="1">
    <citation type="journal article" date="2019" name="Int. J. Syst. Evol. Microbiol.">
        <title>The Global Catalogue of Microorganisms (GCM) 10K type strain sequencing project: providing services to taxonomists for standard genome sequencing and annotation.</title>
        <authorList>
            <consortium name="The Broad Institute Genomics Platform"/>
            <consortium name="The Broad Institute Genome Sequencing Center for Infectious Disease"/>
            <person name="Wu L."/>
            <person name="Ma J."/>
        </authorList>
    </citation>
    <scope>NUCLEOTIDE SEQUENCE [LARGE SCALE GENOMIC DNA]</scope>
    <source>
        <strain evidence="6">CCM 7526</strain>
    </source>
</reference>
<evidence type="ECO:0000256" key="1">
    <source>
        <dbReference type="ARBA" id="ARBA00023125"/>
    </source>
</evidence>
<keyword evidence="1" id="KW-0238">DNA-binding</keyword>
<proteinExistence type="predicted"/>
<dbReference type="InterPro" id="IPR001789">
    <property type="entry name" value="Sig_transdc_resp-reg_receiver"/>
</dbReference>
<protein>
    <recommendedName>
        <fullName evidence="4">Response regulatory domain-containing protein</fullName>
    </recommendedName>
</protein>
<evidence type="ECO:0000256" key="2">
    <source>
        <dbReference type="PROSITE-ProRule" id="PRU00169"/>
    </source>
</evidence>
<name>A0ABW4A1E9_9ACTN</name>
<evidence type="ECO:0000313" key="5">
    <source>
        <dbReference type="EMBL" id="MFD1364253.1"/>
    </source>
</evidence>
<feature type="domain" description="Response regulatory" evidence="4">
    <location>
        <begin position="21"/>
        <end position="130"/>
    </location>
</feature>
<dbReference type="PROSITE" id="PS50110">
    <property type="entry name" value="RESPONSE_REGULATORY"/>
    <property type="match status" value="1"/>
</dbReference>
<dbReference type="InterPro" id="IPR039420">
    <property type="entry name" value="WalR-like"/>
</dbReference>
<comment type="caution">
    <text evidence="5">The sequence shown here is derived from an EMBL/GenBank/DDBJ whole genome shotgun (WGS) entry which is preliminary data.</text>
</comment>
<dbReference type="EMBL" id="JBHTMK010000004">
    <property type="protein sequence ID" value="MFD1364253.1"/>
    <property type="molecule type" value="Genomic_DNA"/>
</dbReference>
<feature type="region of interest" description="Disordered" evidence="3">
    <location>
        <begin position="139"/>
        <end position="159"/>
    </location>
</feature>